<reference evidence="1 2" key="1">
    <citation type="journal article" date="2013" name="Genome Announc.">
        <title>Draft Genome Sequence of Sphingobium ummariense Strain RL-3, a Hexachlorocyclohexane-Degrading Bacterium.</title>
        <authorList>
            <person name="Kohli P."/>
            <person name="Dua A."/>
            <person name="Sangwan N."/>
            <person name="Oldach P."/>
            <person name="Khurana J.P."/>
            <person name="Lal R."/>
        </authorList>
    </citation>
    <scope>NUCLEOTIDE SEQUENCE [LARGE SCALE GENOMIC DNA]</scope>
    <source>
        <strain evidence="1 2">RL-3</strain>
    </source>
</reference>
<dbReference type="AlphaFoldDB" id="T0IPI9"/>
<evidence type="ECO:0000313" key="1">
    <source>
        <dbReference type="EMBL" id="EQB30745.1"/>
    </source>
</evidence>
<organism evidence="1 2">
    <name type="scientific">Sphingobium ummariense RL-3</name>
    <dbReference type="NCBI Taxonomy" id="1346791"/>
    <lineage>
        <taxon>Bacteria</taxon>
        <taxon>Pseudomonadati</taxon>
        <taxon>Pseudomonadota</taxon>
        <taxon>Alphaproteobacteria</taxon>
        <taxon>Sphingomonadales</taxon>
        <taxon>Sphingomonadaceae</taxon>
        <taxon>Sphingobium</taxon>
    </lineage>
</organism>
<keyword evidence="2" id="KW-1185">Reference proteome</keyword>
<gene>
    <name evidence="1" type="ORF">M529_18550</name>
</gene>
<dbReference type="Proteomes" id="UP000015523">
    <property type="component" value="Unassembled WGS sequence"/>
</dbReference>
<sequence length="42" mass="4877">MKLSYMKTLMGTFPLSFRIIAGVKADFAARYKAGYRRDEESR</sequence>
<comment type="caution">
    <text evidence="1">The sequence shown here is derived from an EMBL/GenBank/DDBJ whole genome shotgun (WGS) entry which is preliminary data.</text>
</comment>
<accession>T0IPI9</accession>
<name>T0IPI9_9SPHN</name>
<dbReference type="EMBL" id="AUWY01000118">
    <property type="protein sequence ID" value="EQB30745.1"/>
    <property type="molecule type" value="Genomic_DNA"/>
</dbReference>
<protein>
    <submittedName>
        <fullName evidence="1">Uncharacterized protein</fullName>
    </submittedName>
</protein>
<proteinExistence type="predicted"/>
<evidence type="ECO:0000313" key="2">
    <source>
        <dbReference type="Proteomes" id="UP000015523"/>
    </source>
</evidence>